<dbReference type="EMBL" id="JABWDY010018352">
    <property type="protein sequence ID" value="KAF5194713.1"/>
    <property type="molecule type" value="Genomic_DNA"/>
</dbReference>
<dbReference type="Pfam" id="PF03171">
    <property type="entry name" value="2OG-FeII_Oxy"/>
    <property type="match status" value="1"/>
</dbReference>
<comment type="caution">
    <text evidence="2">The sequence shown here is derived from an EMBL/GenBank/DDBJ whole genome shotgun (WGS) entry which is preliminary data.</text>
</comment>
<dbReference type="Proteomes" id="UP000554482">
    <property type="component" value="Unassembled WGS sequence"/>
</dbReference>
<proteinExistence type="predicted"/>
<reference evidence="2 3" key="1">
    <citation type="submission" date="2020-06" db="EMBL/GenBank/DDBJ databases">
        <title>Transcriptomic and genomic resources for Thalictrum thalictroides and T. hernandezii: Facilitating candidate gene discovery in an emerging model plant lineage.</title>
        <authorList>
            <person name="Arias T."/>
            <person name="Riano-Pachon D.M."/>
            <person name="Di Stilio V.S."/>
        </authorList>
    </citation>
    <scope>NUCLEOTIDE SEQUENCE [LARGE SCALE GENOMIC DNA]</scope>
    <source>
        <strain evidence="3">cv. WT478/WT964</strain>
        <tissue evidence="2">Leaves</tissue>
    </source>
</reference>
<gene>
    <name evidence="2" type="ORF">FRX31_015700</name>
</gene>
<dbReference type="SUPFAM" id="SSF51197">
    <property type="entry name" value="Clavaminate synthase-like"/>
    <property type="match status" value="1"/>
</dbReference>
<evidence type="ECO:0000313" key="3">
    <source>
        <dbReference type="Proteomes" id="UP000554482"/>
    </source>
</evidence>
<protein>
    <submittedName>
        <fullName evidence="2">1-aminocyclopropane-1-carboxylate oxidase-like protein</fullName>
    </submittedName>
</protein>
<sequence>MAPDYLNPEELPATCRKIFPEYSKHLVSNDKLKSCEHRVISNKEGPRISVACFFSTFIKESTRKYGPIKELLSEENPPIYKEFTIRDYITNYNAKGFDGNASLTNFKL</sequence>
<dbReference type="InterPro" id="IPR044861">
    <property type="entry name" value="IPNS-like_FE2OG_OXY"/>
</dbReference>
<dbReference type="OrthoDB" id="288590at2759"/>
<dbReference type="Gene3D" id="2.60.120.330">
    <property type="entry name" value="B-lactam Antibiotic, Isopenicillin N Synthase, Chain"/>
    <property type="match status" value="1"/>
</dbReference>
<keyword evidence="3" id="KW-1185">Reference proteome</keyword>
<organism evidence="2 3">
    <name type="scientific">Thalictrum thalictroides</name>
    <name type="common">Rue-anemone</name>
    <name type="synonym">Anemone thalictroides</name>
    <dbReference type="NCBI Taxonomy" id="46969"/>
    <lineage>
        <taxon>Eukaryota</taxon>
        <taxon>Viridiplantae</taxon>
        <taxon>Streptophyta</taxon>
        <taxon>Embryophyta</taxon>
        <taxon>Tracheophyta</taxon>
        <taxon>Spermatophyta</taxon>
        <taxon>Magnoliopsida</taxon>
        <taxon>Ranunculales</taxon>
        <taxon>Ranunculaceae</taxon>
        <taxon>Thalictroideae</taxon>
        <taxon>Thalictrum</taxon>
    </lineage>
</organism>
<feature type="domain" description="Isopenicillin N synthase-like Fe(2+) 2OG dioxygenase" evidence="1">
    <location>
        <begin position="25"/>
        <end position="55"/>
    </location>
</feature>
<name>A0A7J6WCK4_THATH</name>
<evidence type="ECO:0000313" key="2">
    <source>
        <dbReference type="EMBL" id="KAF5194713.1"/>
    </source>
</evidence>
<evidence type="ECO:0000259" key="1">
    <source>
        <dbReference type="Pfam" id="PF03171"/>
    </source>
</evidence>
<dbReference type="AlphaFoldDB" id="A0A7J6WCK4"/>
<dbReference type="InterPro" id="IPR027443">
    <property type="entry name" value="IPNS-like_sf"/>
</dbReference>
<accession>A0A7J6WCK4</accession>